<dbReference type="PRINTS" id="PR00301">
    <property type="entry name" value="HEATSHOCK70"/>
</dbReference>
<reference evidence="3 4" key="1">
    <citation type="submission" date="2019-03" db="EMBL/GenBank/DDBJ databases">
        <title>Genomic Encyclopedia of Type Strains, Phase IV (KMG-IV): sequencing the most valuable type-strain genomes for metagenomic binning, comparative biology and taxonomic classification.</title>
        <authorList>
            <person name="Goeker M."/>
        </authorList>
    </citation>
    <scope>NUCLEOTIDE SEQUENCE [LARGE SCALE GENOMIC DNA]</scope>
    <source>
        <strain evidence="3 4">DSM 102969</strain>
    </source>
</reference>
<dbReference type="AlphaFoldDB" id="A0A4R6RM61"/>
<dbReference type="Pfam" id="PF00012">
    <property type="entry name" value="HSP70"/>
    <property type="match status" value="1"/>
</dbReference>
<dbReference type="SUPFAM" id="SSF53067">
    <property type="entry name" value="Actin-like ATPase domain"/>
    <property type="match status" value="2"/>
</dbReference>
<keyword evidence="2" id="KW-0067">ATP-binding</keyword>
<dbReference type="Gene3D" id="3.90.640.10">
    <property type="entry name" value="Actin, Chain A, domain 4"/>
    <property type="match status" value="1"/>
</dbReference>
<name>A0A4R6RM61_9HYPH</name>
<organism evidence="3 4">
    <name type="scientific">Oharaeibacter diazotrophicus</name>
    <dbReference type="NCBI Taxonomy" id="1920512"/>
    <lineage>
        <taxon>Bacteria</taxon>
        <taxon>Pseudomonadati</taxon>
        <taxon>Pseudomonadota</taxon>
        <taxon>Alphaproteobacteria</taxon>
        <taxon>Hyphomicrobiales</taxon>
        <taxon>Pleomorphomonadaceae</taxon>
        <taxon>Oharaeibacter</taxon>
    </lineage>
</organism>
<comment type="caution">
    <text evidence="3">The sequence shown here is derived from an EMBL/GenBank/DDBJ whole genome shotgun (WGS) entry which is preliminary data.</text>
</comment>
<dbReference type="Proteomes" id="UP000294547">
    <property type="component" value="Unassembled WGS sequence"/>
</dbReference>
<dbReference type="CDD" id="cd10231">
    <property type="entry name" value="ASKHA_NBD_HSP70_YegD-like"/>
    <property type="match status" value="1"/>
</dbReference>
<dbReference type="InterPro" id="IPR013126">
    <property type="entry name" value="Hsp_70_fam"/>
</dbReference>
<evidence type="ECO:0000313" key="4">
    <source>
        <dbReference type="Proteomes" id="UP000294547"/>
    </source>
</evidence>
<evidence type="ECO:0000256" key="1">
    <source>
        <dbReference type="ARBA" id="ARBA00022741"/>
    </source>
</evidence>
<accession>A0A4R6RM61</accession>
<dbReference type="OrthoDB" id="9807934at2"/>
<dbReference type="PANTHER" id="PTHR19375">
    <property type="entry name" value="HEAT SHOCK PROTEIN 70KDA"/>
    <property type="match status" value="1"/>
</dbReference>
<dbReference type="InterPro" id="IPR042054">
    <property type="entry name" value="YegD-like"/>
</dbReference>
<dbReference type="Gene3D" id="3.30.420.40">
    <property type="match status" value="3"/>
</dbReference>
<dbReference type="GO" id="GO:0140662">
    <property type="term" value="F:ATP-dependent protein folding chaperone"/>
    <property type="evidence" value="ECO:0007669"/>
    <property type="project" value="InterPro"/>
</dbReference>
<keyword evidence="4" id="KW-1185">Reference proteome</keyword>
<dbReference type="GO" id="GO:0005524">
    <property type="term" value="F:ATP binding"/>
    <property type="evidence" value="ECO:0007669"/>
    <property type="project" value="UniProtKB-KW"/>
</dbReference>
<dbReference type="EMBL" id="SNXY01000006">
    <property type="protein sequence ID" value="TDP87235.1"/>
    <property type="molecule type" value="Genomic_DNA"/>
</dbReference>
<evidence type="ECO:0000313" key="3">
    <source>
        <dbReference type="EMBL" id="TDP87235.1"/>
    </source>
</evidence>
<proteinExistence type="predicted"/>
<dbReference type="RefSeq" id="WP_126535786.1">
    <property type="nucleotide sequence ID" value="NZ_BSPM01000008.1"/>
</dbReference>
<protein>
    <submittedName>
        <fullName evidence="3">Putative chaperone protein</fullName>
    </submittedName>
</protein>
<evidence type="ECO:0000256" key="2">
    <source>
        <dbReference type="ARBA" id="ARBA00022840"/>
    </source>
</evidence>
<sequence>MAAAGLDFGTSNTTLGVSGPGGAALLPLEDGRTTIPSAIFYPQAMGEEPSIGRAAVAAYVEGRHGRLMRALKSVLGSPLIEEATLVGRQRVRFRAVIAAYVGRIKRRGEAAAGRELTHLVHGRPVHFVDGDAEGDARAEETLRQIAAEVGFREVSFQFEPIAAGLDYETQVNDEQIALIADIGGGTSDFSIVRLGPDRRGRPDRADDILANDGVRIGGIDFDRQLSLGVVMPLLGLGSPLKRAGLSMPAAPYHDLATWSAINRLYEPKVMRDLRELERDSARPDLVGRLVHVVEDERGHGLAIAVEGAKIAVADHGAATLDLGFVEKGLEVVADHADLVASSATLAQRIGARVDECLRQAGLGRADVDALFLTGGSTRLTHVRDAIVAAVPEARVVEGDTFGSVGTGLTLEAVRRYGG</sequence>
<gene>
    <name evidence="3" type="ORF">EDD54_1124</name>
</gene>
<dbReference type="InterPro" id="IPR043129">
    <property type="entry name" value="ATPase_NBD"/>
</dbReference>
<keyword evidence="1" id="KW-0547">Nucleotide-binding</keyword>